<dbReference type="EMBL" id="MFTJ01000023">
    <property type="protein sequence ID" value="OGI65676.1"/>
    <property type="molecule type" value="Genomic_DNA"/>
</dbReference>
<protein>
    <recommendedName>
        <fullName evidence="3">CHAD domain-containing protein</fullName>
    </recommendedName>
</protein>
<proteinExistence type="predicted"/>
<dbReference type="Proteomes" id="UP000178700">
    <property type="component" value="Unassembled WGS sequence"/>
</dbReference>
<reference evidence="1 2" key="1">
    <citation type="journal article" date="2016" name="Nat. Commun.">
        <title>Thousands of microbial genomes shed light on interconnected biogeochemical processes in an aquifer system.</title>
        <authorList>
            <person name="Anantharaman K."/>
            <person name="Brown C.T."/>
            <person name="Hug L.A."/>
            <person name="Sharon I."/>
            <person name="Castelle C.J."/>
            <person name="Probst A.J."/>
            <person name="Thomas B.C."/>
            <person name="Singh A."/>
            <person name="Wilkins M.J."/>
            <person name="Karaoz U."/>
            <person name="Brodie E.L."/>
            <person name="Williams K.H."/>
            <person name="Hubbard S.S."/>
            <person name="Banfield J.F."/>
        </authorList>
    </citation>
    <scope>NUCLEOTIDE SEQUENCE [LARGE SCALE GENOMIC DNA]</scope>
</reference>
<dbReference type="AlphaFoldDB" id="A0A1F6V859"/>
<sequence>MKQNLETLPASPALVSRFLDIRERPEINPKKDDFKDVFSDEQSRKHAFWEAKKAFEFIFERATFLRHLEQKPNKESFIYLKRVRSFGLILKSLYFFVNSSHKCTEKLSKFLYFLGQYNDSYNIAPSEENKKEIINNIDVIDLSINFCNTSEFRGYATGVLSEIEKLLQEKIFPVKKFHVLRIKIRSLANLTQTLAVENYGGSLHWLFYSLDMLSREMGKHHKKLVQKGLRGEINYDKSMVEIEPHIALEFNRIKPFIEKVCGLK</sequence>
<gene>
    <name evidence="1" type="ORF">A2642_00485</name>
</gene>
<comment type="caution">
    <text evidence="1">The sequence shown here is derived from an EMBL/GenBank/DDBJ whole genome shotgun (WGS) entry which is preliminary data.</text>
</comment>
<accession>A0A1F6V859</accession>
<evidence type="ECO:0000313" key="2">
    <source>
        <dbReference type="Proteomes" id="UP000178700"/>
    </source>
</evidence>
<name>A0A1F6V859_9BACT</name>
<organism evidence="1 2">
    <name type="scientific">Candidatus Nomurabacteria bacterium RIFCSPHIGHO2_01_FULL_39_10</name>
    <dbReference type="NCBI Taxonomy" id="1801733"/>
    <lineage>
        <taxon>Bacteria</taxon>
        <taxon>Candidatus Nomuraibacteriota</taxon>
    </lineage>
</organism>
<evidence type="ECO:0000313" key="1">
    <source>
        <dbReference type="EMBL" id="OGI65676.1"/>
    </source>
</evidence>
<evidence type="ECO:0008006" key="3">
    <source>
        <dbReference type="Google" id="ProtNLM"/>
    </source>
</evidence>